<sequence length="59" mass="6808">MVSGPVRGVVRWYGHTILMPVADDRPLMTRCAELRTLDRRQDSERLTLAQEWRANGGRL</sequence>
<accession>A0A386WVX9</accession>
<proteinExistence type="predicted"/>
<organism evidence="1 2">
    <name type="scientific">Micromonospora tulbaghiae</name>
    <dbReference type="NCBI Taxonomy" id="479978"/>
    <lineage>
        <taxon>Bacteria</taxon>
        <taxon>Bacillati</taxon>
        <taxon>Actinomycetota</taxon>
        <taxon>Actinomycetes</taxon>
        <taxon>Micromonosporales</taxon>
        <taxon>Micromonosporaceae</taxon>
        <taxon>Micromonospora</taxon>
    </lineage>
</organism>
<evidence type="ECO:0000313" key="2">
    <source>
        <dbReference type="Proteomes" id="UP000267804"/>
    </source>
</evidence>
<gene>
    <name evidence="1" type="ORF">CSH63_32885</name>
</gene>
<reference evidence="1 2" key="1">
    <citation type="submission" date="2017-10" db="EMBL/GenBank/DDBJ databases">
        <title>Integration of genomic and chemical information greatly accelerates assignment of the full stereostructure of myelolactone, a potent inhibitor of myeloma from a marine-derived Micromonospora.</title>
        <authorList>
            <person name="Kim M.C."/>
            <person name="Machado H."/>
            <person name="Jensen P.R."/>
            <person name="Fenical W."/>
        </authorList>
    </citation>
    <scope>NUCLEOTIDE SEQUENCE [LARGE SCALE GENOMIC DNA]</scope>
    <source>
        <strain evidence="1 2">CNY-010</strain>
    </source>
</reference>
<dbReference type="KEGG" id="mtua:CSH63_32885"/>
<name>A0A386WVX9_9ACTN</name>
<dbReference type="EMBL" id="CP024087">
    <property type="protein sequence ID" value="AYF32153.1"/>
    <property type="molecule type" value="Genomic_DNA"/>
</dbReference>
<protein>
    <submittedName>
        <fullName evidence="1">Uncharacterized protein</fullName>
    </submittedName>
</protein>
<evidence type="ECO:0000313" key="1">
    <source>
        <dbReference type="EMBL" id="AYF32153.1"/>
    </source>
</evidence>
<dbReference type="Proteomes" id="UP000267804">
    <property type="component" value="Chromosome"/>
</dbReference>
<dbReference type="AlphaFoldDB" id="A0A386WVX9"/>